<dbReference type="SUPFAM" id="SSF56801">
    <property type="entry name" value="Acetyl-CoA synthetase-like"/>
    <property type="match status" value="1"/>
</dbReference>
<dbReference type="EMBL" id="LR743507">
    <property type="protein sequence ID" value="CAA2108754.1"/>
    <property type="molecule type" value="Genomic_DNA"/>
</dbReference>
<dbReference type="RefSeq" id="WP_339092746.1">
    <property type="nucleotide sequence ID" value="NZ_LR743507.1"/>
</dbReference>
<evidence type="ECO:0000313" key="3">
    <source>
        <dbReference type="EMBL" id="CAA2108754.1"/>
    </source>
</evidence>
<feature type="domain" description="AMP-dependent synthetase/ligase" evidence="1">
    <location>
        <begin position="23"/>
        <end position="376"/>
    </location>
</feature>
<dbReference type="EC" id="6.2.1.3" evidence="3"/>
<evidence type="ECO:0000259" key="1">
    <source>
        <dbReference type="Pfam" id="PF00501"/>
    </source>
</evidence>
<organism evidence="3">
    <name type="scientific">Variovorax paradoxus</name>
    <dbReference type="NCBI Taxonomy" id="34073"/>
    <lineage>
        <taxon>Bacteria</taxon>
        <taxon>Pseudomonadati</taxon>
        <taxon>Pseudomonadota</taxon>
        <taxon>Betaproteobacteria</taxon>
        <taxon>Burkholderiales</taxon>
        <taxon>Comamonadaceae</taxon>
        <taxon>Variovorax</taxon>
    </lineage>
</organism>
<dbReference type="GO" id="GO:0004467">
    <property type="term" value="F:long-chain fatty acid-CoA ligase activity"/>
    <property type="evidence" value="ECO:0007669"/>
    <property type="project" value="UniProtKB-EC"/>
</dbReference>
<feature type="domain" description="AMP-binding enzyme C-terminal" evidence="2">
    <location>
        <begin position="432"/>
        <end position="506"/>
    </location>
</feature>
<name>A0A679JC26_VARPD</name>
<dbReference type="InterPro" id="IPR000873">
    <property type="entry name" value="AMP-dep_synth/lig_dom"/>
</dbReference>
<reference evidence="3" key="1">
    <citation type="submission" date="2019-12" db="EMBL/GenBank/DDBJ databases">
        <authorList>
            <person name="Cremers G."/>
        </authorList>
    </citation>
    <scope>NUCLEOTIDE SEQUENCE</scope>
    <source>
        <strain evidence="3">Vvax</strain>
    </source>
</reference>
<protein>
    <submittedName>
        <fullName evidence="3">Long-chain-fatty-acid--CoA ligase</fullName>
        <ecNumber evidence="3">6.2.1.3</ecNumber>
    </submittedName>
</protein>
<dbReference type="InterPro" id="IPR050237">
    <property type="entry name" value="ATP-dep_AMP-bd_enzyme"/>
</dbReference>
<dbReference type="Pfam" id="PF13193">
    <property type="entry name" value="AMP-binding_C"/>
    <property type="match status" value="1"/>
</dbReference>
<proteinExistence type="predicted"/>
<dbReference type="AlphaFoldDB" id="A0A679JC26"/>
<sequence length="518" mass="55744">MHSDFQAAIDSEFGAIADLVRLHARHTPGHAALADAQHTLDYRALDALMDRIAASLQRDGLQPGDAIAVCATSSVNYAAVFLGALRAGVAVAPLAPGSTPASLARMISDADARILFSDASAAEVIGPAQPGGIARVALDGSQVGGAFDAWLAPAGAQPRPVAAQPSWPFNIIYSSGTTGEPKGIVQGHGMRWAHVQRGARYEYDSRTVTLLSTPLYSNTTLVVFFPTIAFGGCVVLMPKFDALGYLQLAEKHRVTHTMLVPVQYQRLMAHPRFDAHDLSSYKFKFSTSAPFNAALKADVLKRWPGGLIEFYGMTEGGGTCILEAHLNPTKLHTVGQPAQGSDIRLIDEEGNELSRDDPDAAGEVVGHSAGMMTGYHRQPEKTREAEWFDAAGKRFIRTGDVGRFDADGFLTLFDRKKDMIISGGFNIYPSDLEGVVRGHAAVADVAVVGVPSEQWGETPVAFVVRREGDTTTEAALLQWTNDQLGKTQRLARLSFIDELPRSAIGKVLKRELRERDAG</sequence>
<dbReference type="Gene3D" id="3.40.50.12780">
    <property type="entry name" value="N-terminal domain of ligase-like"/>
    <property type="match status" value="1"/>
</dbReference>
<dbReference type="InterPro" id="IPR020845">
    <property type="entry name" value="AMP-binding_CS"/>
</dbReference>
<dbReference type="Gene3D" id="3.30.300.30">
    <property type="match status" value="1"/>
</dbReference>
<evidence type="ECO:0000259" key="2">
    <source>
        <dbReference type="Pfam" id="PF13193"/>
    </source>
</evidence>
<dbReference type="PANTHER" id="PTHR43767:SF10">
    <property type="entry name" value="SURFACTIN SYNTHASE SUBUNIT 1"/>
    <property type="match status" value="1"/>
</dbReference>
<dbReference type="PANTHER" id="PTHR43767">
    <property type="entry name" value="LONG-CHAIN-FATTY-ACID--COA LIGASE"/>
    <property type="match status" value="1"/>
</dbReference>
<keyword evidence="3" id="KW-0436">Ligase</keyword>
<dbReference type="InterPro" id="IPR042099">
    <property type="entry name" value="ANL_N_sf"/>
</dbReference>
<dbReference type="InterPro" id="IPR045851">
    <property type="entry name" value="AMP-bd_C_sf"/>
</dbReference>
<accession>A0A679JC26</accession>
<dbReference type="InterPro" id="IPR025110">
    <property type="entry name" value="AMP-bd_C"/>
</dbReference>
<dbReference type="Pfam" id="PF00501">
    <property type="entry name" value="AMP-binding"/>
    <property type="match status" value="1"/>
</dbReference>
<dbReference type="PROSITE" id="PS00455">
    <property type="entry name" value="AMP_BINDING"/>
    <property type="match status" value="1"/>
</dbReference>
<gene>
    <name evidence="3" type="primary">lcfB_6</name>
    <name evidence="3" type="ORF">VVAX_05258</name>
</gene>